<sequence length="591" mass="66414">MASTMDVSALVAQMQQTLATIHTTLASLDPSFHDERLDELEKERDHAIHALSAAFSAESEFLEKKRQAEREVIAEQRRKEDEERERRRREEDEKLAARDREEDMARKSKLKEDTEDIEQEIDDLMSKVEEEARVAAVEGRDKLKALQEKRRDDVFNQPGETYIEEEEAGSEKDYDTDTESQRFVTPLPSRHALRALSQQQADLPHTAVTDEYLGNQYQATDDARQYELEHQHTTTVHGEDELFDDTDRSEDHVHPEEVMAEPVNPSQQGTPVLRPTPGREVETEESRSDNEAAEREASELGADQPVYPQNHIRSRSWVEEMEGYFEEEDEGEPEHAPEISPPQPSTTEHEPRPAASTEAPPESPVIPDLESGQEEPQRPETPAGHESLISSEYVTPETLATRDVTNVPWRANDGWTPQSQRTQSTFSSPPTSPLRTTTTELAASSYDEESHASPHVAGQDPFIDEADRKTPPSHGDPQHSEGTSGSLFKRMRSIFEQPRSTNNTRDSYPGPGPGRSHSRPSSGTWFSHHANAAPSPTRQRPSSYTPPPHLPALNLDTSISNTHHDDTEHTSQVLSHTSYMPTTSGTGSDQN</sequence>
<feature type="compositionally biased region" description="Basic and acidic residues" evidence="1">
    <location>
        <begin position="277"/>
        <end position="298"/>
    </location>
</feature>
<proteinExistence type="predicted"/>
<keyword evidence="3" id="KW-1185">Reference proteome</keyword>
<evidence type="ECO:0000313" key="3">
    <source>
        <dbReference type="Proteomes" id="UP001197093"/>
    </source>
</evidence>
<feature type="region of interest" description="Disordered" evidence="1">
    <location>
        <begin position="149"/>
        <end position="182"/>
    </location>
</feature>
<feature type="compositionally biased region" description="Polar residues" evidence="1">
    <location>
        <begin position="570"/>
        <end position="591"/>
    </location>
</feature>
<feature type="compositionally biased region" description="Polar residues" evidence="1">
    <location>
        <begin position="534"/>
        <end position="543"/>
    </location>
</feature>
<dbReference type="EMBL" id="JAHCVI010000003">
    <property type="protein sequence ID" value="KAG7288254.1"/>
    <property type="molecule type" value="Genomic_DNA"/>
</dbReference>
<name>A0AAD4EVD6_9PEZI</name>
<gene>
    <name evidence="2" type="ORF">NEMBOFW57_007785</name>
</gene>
<organism evidence="2 3">
    <name type="scientific">Staphylotrichum longicolle</name>
    <dbReference type="NCBI Taxonomy" id="669026"/>
    <lineage>
        <taxon>Eukaryota</taxon>
        <taxon>Fungi</taxon>
        <taxon>Dikarya</taxon>
        <taxon>Ascomycota</taxon>
        <taxon>Pezizomycotina</taxon>
        <taxon>Sordariomycetes</taxon>
        <taxon>Sordariomycetidae</taxon>
        <taxon>Sordariales</taxon>
        <taxon>Chaetomiaceae</taxon>
        <taxon>Staphylotrichum</taxon>
    </lineage>
</organism>
<evidence type="ECO:0000313" key="2">
    <source>
        <dbReference type="EMBL" id="KAG7288254.1"/>
    </source>
</evidence>
<comment type="caution">
    <text evidence="2">The sequence shown here is derived from an EMBL/GenBank/DDBJ whole genome shotgun (WGS) entry which is preliminary data.</text>
</comment>
<evidence type="ECO:0000256" key="1">
    <source>
        <dbReference type="SAM" id="MobiDB-lite"/>
    </source>
</evidence>
<feature type="compositionally biased region" description="Low complexity" evidence="1">
    <location>
        <begin position="416"/>
        <end position="439"/>
    </location>
</feature>
<feature type="region of interest" description="Disordered" evidence="1">
    <location>
        <begin position="222"/>
        <end position="591"/>
    </location>
</feature>
<dbReference type="Proteomes" id="UP001197093">
    <property type="component" value="Unassembled WGS sequence"/>
</dbReference>
<feature type="compositionally biased region" description="Basic and acidic residues" evidence="1">
    <location>
        <begin position="72"/>
        <end position="112"/>
    </location>
</feature>
<accession>A0AAD4EVD6</accession>
<feature type="compositionally biased region" description="Basic and acidic residues" evidence="1">
    <location>
        <begin position="222"/>
        <end position="257"/>
    </location>
</feature>
<feature type="compositionally biased region" description="Acidic residues" evidence="1">
    <location>
        <begin position="319"/>
        <end position="332"/>
    </location>
</feature>
<protein>
    <submittedName>
        <fullName evidence="2">Uncharacterized protein</fullName>
    </submittedName>
</protein>
<reference evidence="2" key="1">
    <citation type="submission" date="2023-02" db="EMBL/GenBank/DDBJ databases">
        <authorList>
            <person name="Palmer J.M."/>
        </authorList>
    </citation>
    <scope>NUCLEOTIDE SEQUENCE</scope>
    <source>
        <strain evidence="2">FW57</strain>
    </source>
</reference>
<dbReference type="AlphaFoldDB" id="A0AAD4EVD6"/>
<feature type="region of interest" description="Disordered" evidence="1">
    <location>
        <begin position="72"/>
        <end position="117"/>
    </location>
</feature>